<name>A0AAV9N935_9EURO</name>
<comment type="similarity">
    <text evidence="1 4">Belongs to the short-chain dehydrogenases/reductases (SDR) family.</text>
</comment>
<evidence type="ECO:0000313" key="5">
    <source>
        <dbReference type="EMBL" id="KAK5052016.1"/>
    </source>
</evidence>
<dbReference type="Pfam" id="PF00106">
    <property type="entry name" value="adh_short"/>
    <property type="match status" value="2"/>
</dbReference>
<dbReference type="EMBL" id="JAVRRD010000014">
    <property type="protein sequence ID" value="KAK5052016.1"/>
    <property type="molecule type" value="Genomic_DNA"/>
</dbReference>
<keyword evidence="3" id="KW-0560">Oxidoreductase</keyword>
<protein>
    <recommendedName>
        <fullName evidence="7">Carbonyl reductase</fullName>
    </recommendedName>
</protein>
<evidence type="ECO:0000313" key="6">
    <source>
        <dbReference type="Proteomes" id="UP001358417"/>
    </source>
</evidence>
<accession>A0AAV9N935</accession>
<evidence type="ECO:0000256" key="3">
    <source>
        <dbReference type="ARBA" id="ARBA00023002"/>
    </source>
</evidence>
<dbReference type="InterPro" id="IPR002347">
    <property type="entry name" value="SDR_fam"/>
</dbReference>
<dbReference type="GO" id="GO:0016491">
    <property type="term" value="F:oxidoreductase activity"/>
    <property type="evidence" value="ECO:0007669"/>
    <property type="project" value="UniProtKB-KW"/>
</dbReference>
<organism evidence="5 6">
    <name type="scientific">Exophiala bonariae</name>
    <dbReference type="NCBI Taxonomy" id="1690606"/>
    <lineage>
        <taxon>Eukaryota</taxon>
        <taxon>Fungi</taxon>
        <taxon>Dikarya</taxon>
        <taxon>Ascomycota</taxon>
        <taxon>Pezizomycotina</taxon>
        <taxon>Eurotiomycetes</taxon>
        <taxon>Chaetothyriomycetidae</taxon>
        <taxon>Chaetothyriales</taxon>
        <taxon>Herpotrichiellaceae</taxon>
        <taxon>Exophiala</taxon>
    </lineage>
</organism>
<dbReference type="PRINTS" id="PR00081">
    <property type="entry name" value="GDHRDH"/>
</dbReference>
<gene>
    <name evidence="5" type="ORF">LTR84_002820</name>
</gene>
<sequence length="289" mass="30994">MTSYSRVAAVTGANKGIGLAVVRQLALQYPKSAFNNGPLLIYLTARNEERGRAALESLTADKQLQSAKALKSQGGLTDIKYLNLDISSKQSVDDFAAHLKTNHPDGVDFLINNAAVALQGFDSNVVKETLDCNYYSTLRAVELTLPHIKDGGRLVNVASMAGQLSSKYSDSIKSRFRNAQTTEDITRLMQEFATGVENGSHEADWPSAAYAVSKAGVIGVTKVIARQNQESGSKTLINSCCPGYVKTDMTRGGGTKTPDQGAAMPVLLALGDIRGSNGEFWSEGKIVNW</sequence>
<dbReference type="Proteomes" id="UP001358417">
    <property type="component" value="Unassembled WGS sequence"/>
</dbReference>
<dbReference type="Gene3D" id="3.40.50.720">
    <property type="entry name" value="NAD(P)-binding Rossmann-like Domain"/>
    <property type="match status" value="1"/>
</dbReference>
<keyword evidence="2" id="KW-0521">NADP</keyword>
<reference evidence="5 6" key="1">
    <citation type="submission" date="2023-08" db="EMBL/GenBank/DDBJ databases">
        <title>Black Yeasts Isolated from many extreme environments.</title>
        <authorList>
            <person name="Coleine C."/>
            <person name="Stajich J.E."/>
            <person name="Selbmann L."/>
        </authorList>
    </citation>
    <scope>NUCLEOTIDE SEQUENCE [LARGE SCALE GENOMIC DNA]</scope>
    <source>
        <strain evidence="5 6">CCFEE 5792</strain>
    </source>
</reference>
<evidence type="ECO:0000256" key="4">
    <source>
        <dbReference type="RuleBase" id="RU000363"/>
    </source>
</evidence>
<dbReference type="GeneID" id="89971019"/>
<dbReference type="PRINTS" id="PR00080">
    <property type="entry name" value="SDRFAMILY"/>
</dbReference>
<evidence type="ECO:0000256" key="1">
    <source>
        <dbReference type="ARBA" id="ARBA00006484"/>
    </source>
</evidence>
<dbReference type="PANTHER" id="PTHR43963">
    <property type="entry name" value="CARBONYL REDUCTASE 1-RELATED"/>
    <property type="match status" value="1"/>
</dbReference>
<evidence type="ECO:0000256" key="2">
    <source>
        <dbReference type="ARBA" id="ARBA00022857"/>
    </source>
</evidence>
<dbReference type="PANTHER" id="PTHR43963:SF6">
    <property type="entry name" value="CHAIN DEHYDROGENASE FAMILY PROTEIN, PUTATIVE (AFU_ORTHOLOGUE AFUA_3G15350)-RELATED"/>
    <property type="match status" value="1"/>
</dbReference>
<evidence type="ECO:0008006" key="7">
    <source>
        <dbReference type="Google" id="ProtNLM"/>
    </source>
</evidence>
<dbReference type="InterPro" id="IPR036291">
    <property type="entry name" value="NAD(P)-bd_dom_sf"/>
</dbReference>
<dbReference type="RefSeq" id="XP_064706030.1">
    <property type="nucleotide sequence ID" value="XM_064846420.1"/>
</dbReference>
<proteinExistence type="inferred from homology"/>
<dbReference type="AlphaFoldDB" id="A0AAV9N935"/>
<dbReference type="SUPFAM" id="SSF51735">
    <property type="entry name" value="NAD(P)-binding Rossmann-fold domains"/>
    <property type="match status" value="1"/>
</dbReference>
<keyword evidence="6" id="KW-1185">Reference proteome</keyword>
<comment type="caution">
    <text evidence="5">The sequence shown here is derived from an EMBL/GenBank/DDBJ whole genome shotgun (WGS) entry which is preliminary data.</text>
</comment>